<proteinExistence type="predicted"/>
<name>A0A0E9PSS3_ANGAN</name>
<sequence length="34" mass="3802">MFTSHVSRALSVVGPCTYCTWSASTCLFCSYYTE</sequence>
<reference evidence="1" key="1">
    <citation type="submission" date="2014-11" db="EMBL/GenBank/DDBJ databases">
        <authorList>
            <person name="Amaro Gonzalez C."/>
        </authorList>
    </citation>
    <scope>NUCLEOTIDE SEQUENCE</scope>
</reference>
<dbReference type="AlphaFoldDB" id="A0A0E9PSS3"/>
<evidence type="ECO:0000313" key="1">
    <source>
        <dbReference type="EMBL" id="JAH07549.1"/>
    </source>
</evidence>
<reference evidence="1" key="2">
    <citation type="journal article" date="2015" name="Fish Shellfish Immunol.">
        <title>Early steps in the European eel (Anguilla anguilla)-Vibrio vulnificus interaction in the gills: Role of the RtxA13 toxin.</title>
        <authorList>
            <person name="Callol A."/>
            <person name="Pajuelo D."/>
            <person name="Ebbesson L."/>
            <person name="Teles M."/>
            <person name="MacKenzie S."/>
            <person name="Amaro C."/>
        </authorList>
    </citation>
    <scope>NUCLEOTIDE SEQUENCE</scope>
</reference>
<organism evidence="1">
    <name type="scientific">Anguilla anguilla</name>
    <name type="common">European freshwater eel</name>
    <name type="synonym">Muraena anguilla</name>
    <dbReference type="NCBI Taxonomy" id="7936"/>
    <lineage>
        <taxon>Eukaryota</taxon>
        <taxon>Metazoa</taxon>
        <taxon>Chordata</taxon>
        <taxon>Craniata</taxon>
        <taxon>Vertebrata</taxon>
        <taxon>Euteleostomi</taxon>
        <taxon>Actinopterygii</taxon>
        <taxon>Neopterygii</taxon>
        <taxon>Teleostei</taxon>
        <taxon>Anguilliformes</taxon>
        <taxon>Anguillidae</taxon>
        <taxon>Anguilla</taxon>
    </lineage>
</organism>
<dbReference type="EMBL" id="GBXM01101028">
    <property type="protein sequence ID" value="JAH07549.1"/>
    <property type="molecule type" value="Transcribed_RNA"/>
</dbReference>
<protein>
    <submittedName>
        <fullName evidence="1">Uncharacterized protein</fullName>
    </submittedName>
</protein>
<accession>A0A0E9PSS3</accession>